<gene>
    <name evidence="3" type="ORF">NSK_003865</name>
</gene>
<dbReference type="AlphaFoldDB" id="A0A4D9D480"/>
<dbReference type="InterPro" id="IPR050769">
    <property type="entry name" value="NAT_camello-type"/>
</dbReference>
<dbReference type="PROSITE" id="PS51186">
    <property type="entry name" value="GNAT"/>
    <property type="match status" value="1"/>
</dbReference>
<dbReference type="Gene3D" id="3.40.630.30">
    <property type="match status" value="1"/>
</dbReference>
<protein>
    <recommendedName>
        <fullName evidence="2">N-acetyltransferase domain-containing protein</fullName>
    </recommendedName>
</protein>
<feature type="domain" description="N-acetyltransferase" evidence="2">
    <location>
        <begin position="61"/>
        <end position="268"/>
    </location>
</feature>
<dbReference type="PANTHER" id="PTHR13947">
    <property type="entry name" value="GNAT FAMILY N-ACETYLTRANSFERASE"/>
    <property type="match status" value="1"/>
</dbReference>
<dbReference type="InterPro" id="IPR000182">
    <property type="entry name" value="GNAT_dom"/>
</dbReference>
<sequence>MATCYPTTRRPDFFILWQASALLLLASFIHTSQGFVLVPQRPAAAPRVTTDLTALRPQYAIRVSRVTNPAEAEGISDFFVSSFWDTPITKPRQREQLKSEVYRDLTARYISGAGKSGASSPAGSRMGAARGKSALLVAKEGGKVVGCGGLETRVIREGLVTKYEVVKRGDPPGTSLGPVLANLAVDRTLRRKGVGKKILMECERVVKGWGFQEVWLVVDEKNKPARALYEKNGYELMARDPRGMKVVPTEWQLKEMPVTNLCMRKDLRKGKGGGGAGLGEFFAGLLGGQR</sequence>
<name>A0A4D9D480_9STRA</name>
<dbReference type="Proteomes" id="UP000355283">
    <property type="component" value="Unassembled WGS sequence"/>
</dbReference>
<dbReference type="Pfam" id="PF00583">
    <property type="entry name" value="Acetyltransf_1"/>
    <property type="match status" value="1"/>
</dbReference>
<keyword evidence="4" id="KW-1185">Reference proteome</keyword>
<reference evidence="3 4" key="1">
    <citation type="submission" date="2019-01" db="EMBL/GenBank/DDBJ databases">
        <title>Nuclear Genome Assembly of the Microalgal Biofuel strain Nannochloropsis salina CCMP1776.</title>
        <authorList>
            <person name="Hovde B."/>
        </authorList>
    </citation>
    <scope>NUCLEOTIDE SEQUENCE [LARGE SCALE GENOMIC DNA]</scope>
    <source>
        <strain evidence="3 4">CCMP1776</strain>
    </source>
</reference>
<dbReference type="CDD" id="cd04301">
    <property type="entry name" value="NAT_SF"/>
    <property type="match status" value="1"/>
</dbReference>
<evidence type="ECO:0000259" key="2">
    <source>
        <dbReference type="PROSITE" id="PS51186"/>
    </source>
</evidence>
<dbReference type="PANTHER" id="PTHR13947:SF37">
    <property type="entry name" value="LD18367P"/>
    <property type="match status" value="1"/>
</dbReference>
<dbReference type="EMBL" id="SDOX01000017">
    <property type="protein sequence ID" value="TFJ84833.1"/>
    <property type="molecule type" value="Genomic_DNA"/>
</dbReference>
<dbReference type="InterPro" id="IPR016181">
    <property type="entry name" value="Acyl_CoA_acyltransferase"/>
</dbReference>
<proteinExistence type="predicted"/>
<keyword evidence="1" id="KW-0808">Transferase</keyword>
<evidence type="ECO:0000313" key="3">
    <source>
        <dbReference type="EMBL" id="TFJ84833.1"/>
    </source>
</evidence>
<accession>A0A4D9D480</accession>
<evidence type="ECO:0000313" key="4">
    <source>
        <dbReference type="Proteomes" id="UP000355283"/>
    </source>
</evidence>
<comment type="caution">
    <text evidence="3">The sequence shown here is derived from an EMBL/GenBank/DDBJ whole genome shotgun (WGS) entry which is preliminary data.</text>
</comment>
<dbReference type="SUPFAM" id="SSF55729">
    <property type="entry name" value="Acyl-CoA N-acyltransferases (Nat)"/>
    <property type="match status" value="1"/>
</dbReference>
<dbReference type="OrthoDB" id="249099at2759"/>
<evidence type="ECO:0000256" key="1">
    <source>
        <dbReference type="ARBA" id="ARBA00022679"/>
    </source>
</evidence>
<dbReference type="GO" id="GO:0008080">
    <property type="term" value="F:N-acetyltransferase activity"/>
    <property type="evidence" value="ECO:0007669"/>
    <property type="project" value="InterPro"/>
</dbReference>
<organism evidence="3 4">
    <name type="scientific">Nannochloropsis salina CCMP1776</name>
    <dbReference type="NCBI Taxonomy" id="1027361"/>
    <lineage>
        <taxon>Eukaryota</taxon>
        <taxon>Sar</taxon>
        <taxon>Stramenopiles</taxon>
        <taxon>Ochrophyta</taxon>
        <taxon>Eustigmatophyceae</taxon>
        <taxon>Eustigmatales</taxon>
        <taxon>Monodopsidaceae</taxon>
        <taxon>Microchloropsis</taxon>
        <taxon>Microchloropsis salina</taxon>
    </lineage>
</organism>